<dbReference type="PROSITE" id="PS51257">
    <property type="entry name" value="PROKAR_LIPOPROTEIN"/>
    <property type="match status" value="1"/>
</dbReference>
<dbReference type="RefSeq" id="WP_418158188.1">
    <property type="nucleotide sequence ID" value="NZ_JBBLZC010000003.1"/>
</dbReference>
<protein>
    <recommendedName>
        <fullName evidence="4">TolC family protein</fullName>
    </recommendedName>
</protein>
<dbReference type="Proteomes" id="UP001375743">
    <property type="component" value="Unassembled WGS sequence"/>
</dbReference>
<keyword evidence="1" id="KW-0732">Signal</keyword>
<reference evidence="2 3" key="1">
    <citation type="submission" date="2024-01" db="EMBL/GenBank/DDBJ databases">
        <title>Multi-omics insights into the function and evolution of sodium benzoate biodegradation pathways in Benzoatithermus flavus gen. nov., sp. nov. from hot spring.</title>
        <authorList>
            <person name="Hu C.-J."/>
            <person name="Li W.-J."/>
        </authorList>
    </citation>
    <scope>NUCLEOTIDE SEQUENCE [LARGE SCALE GENOMIC DNA]</scope>
    <source>
        <strain evidence="2 3">SYSU G07066</strain>
    </source>
</reference>
<gene>
    <name evidence="2" type="ORF">U1T56_04180</name>
</gene>
<evidence type="ECO:0008006" key="4">
    <source>
        <dbReference type="Google" id="ProtNLM"/>
    </source>
</evidence>
<evidence type="ECO:0000313" key="2">
    <source>
        <dbReference type="EMBL" id="MEK0082334.1"/>
    </source>
</evidence>
<feature type="signal peptide" evidence="1">
    <location>
        <begin position="1"/>
        <end position="26"/>
    </location>
</feature>
<name>A0ABU8XPP3_9PROT</name>
<keyword evidence="3" id="KW-1185">Reference proteome</keyword>
<evidence type="ECO:0000256" key="1">
    <source>
        <dbReference type="SAM" id="SignalP"/>
    </source>
</evidence>
<comment type="caution">
    <text evidence="2">The sequence shown here is derived from an EMBL/GenBank/DDBJ whole genome shotgun (WGS) entry which is preliminary data.</text>
</comment>
<dbReference type="EMBL" id="JBBLZC010000003">
    <property type="protein sequence ID" value="MEK0082334.1"/>
    <property type="molecule type" value="Genomic_DNA"/>
</dbReference>
<evidence type="ECO:0000313" key="3">
    <source>
        <dbReference type="Proteomes" id="UP001375743"/>
    </source>
</evidence>
<proteinExistence type="predicted"/>
<dbReference type="Gene3D" id="1.20.1600.10">
    <property type="entry name" value="Outer membrane efflux proteins (OEP)"/>
    <property type="match status" value="2"/>
</dbReference>
<organism evidence="2 3">
    <name type="scientific">Benzoatithermus flavus</name>
    <dbReference type="NCBI Taxonomy" id="3108223"/>
    <lineage>
        <taxon>Bacteria</taxon>
        <taxon>Pseudomonadati</taxon>
        <taxon>Pseudomonadota</taxon>
        <taxon>Alphaproteobacteria</taxon>
        <taxon>Geminicoccales</taxon>
        <taxon>Geminicoccaceae</taxon>
        <taxon>Benzoatithermus</taxon>
    </lineage>
</organism>
<sequence length="404" mass="43296">MTRAEQRRIAFTMVLSVLLLAGCAASAPSYPIAALDRPGAIGEIARGVGYGSYAPLWHSGYERALAERAAALSGSPMTVGNALEIGLLADPGTRGLLQEIGFERAGTIEHLTDGQDEEPASFEWRLIDFLMRNRNAGSREDWVPRNTWAYGELYAAVAHAVLEKANAIRRAYYEAVAAGEIAAMHARLADAARATAELANEQYRSGTASRLEQAQRQLAYVETLKASVAARQEATRAREALNALLHLQPAQAIWALPDRLPELPAERPEISDVAAVALANRPEALSAGVADAGSPLGARIVAEARDAYDRMLTAYDTARFQREQVLPVANVMLEETQLHYNAMLEDVYALIEAGQKNIEAGKEYVENAAAFWVAHAELADVLGGTIPGDHGAAVTADGSAPATN</sequence>
<feature type="chain" id="PRO_5046159711" description="TolC family protein" evidence="1">
    <location>
        <begin position="27"/>
        <end position="404"/>
    </location>
</feature>
<accession>A0ABU8XPP3</accession>
<dbReference type="SUPFAM" id="SSF56954">
    <property type="entry name" value="Outer membrane efflux proteins (OEP)"/>
    <property type="match status" value="1"/>
</dbReference>